<proteinExistence type="inferred from homology"/>
<organism evidence="3 4">
    <name type="scientific">Romanomermis culicivorax</name>
    <name type="common">Nematode worm</name>
    <dbReference type="NCBI Taxonomy" id="13658"/>
    <lineage>
        <taxon>Eukaryota</taxon>
        <taxon>Metazoa</taxon>
        <taxon>Ecdysozoa</taxon>
        <taxon>Nematoda</taxon>
        <taxon>Enoplea</taxon>
        <taxon>Dorylaimia</taxon>
        <taxon>Mermithida</taxon>
        <taxon>Mermithoidea</taxon>
        <taxon>Mermithidae</taxon>
        <taxon>Romanomermis</taxon>
    </lineage>
</organism>
<protein>
    <submittedName>
        <fullName evidence="4">Peptidase M13 N-terminal domain-containing protein</fullName>
    </submittedName>
</protein>
<dbReference type="OMA" id="DTIMESK"/>
<dbReference type="Gene3D" id="3.40.390.10">
    <property type="entry name" value="Collagenase (Catalytic Domain)"/>
    <property type="match status" value="1"/>
</dbReference>
<evidence type="ECO:0000259" key="2">
    <source>
        <dbReference type="Pfam" id="PF05649"/>
    </source>
</evidence>
<evidence type="ECO:0000313" key="3">
    <source>
        <dbReference type="Proteomes" id="UP000887565"/>
    </source>
</evidence>
<reference evidence="4" key="1">
    <citation type="submission" date="2022-11" db="UniProtKB">
        <authorList>
            <consortium name="WormBaseParasite"/>
        </authorList>
    </citation>
    <scope>IDENTIFICATION</scope>
</reference>
<accession>A0A915K8B9</accession>
<dbReference type="PROSITE" id="PS51885">
    <property type="entry name" value="NEPRILYSIN"/>
    <property type="match status" value="1"/>
</dbReference>
<dbReference type="PANTHER" id="PTHR11733:SF237">
    <property type="entry name" value="NEPRILYSIN-LIKE 4"/>
    <property type="match status" value="1"/>
</dbReference>
<dbReference type="Gene3D" id="1.10.1380.10">
    <property type="entry name" value="Neutral endopeptidase , domain2"/>
    <property type="match status" value="1"/>
</dbReference>
<dbReference type="GO" id="GO:0005886">
    <property type="term" value="C:plasma membrane"/>
    <property type="evidence" value="ECO:0007669"/>
    <property type="project" value="TreeGrafter"/>
</dbReference>
<evidence type="ECO:0000256" key="1">
    <source>
        <dbReference type="ARBA" id="ARBA00007357"/>
    </source>
</evidence>
<dbReference type="InterPro" id="IPR024079">
    <property type="entry name" value="MetalloPept_cat_dom_sf"/>
</dbReference>
<dbReference type="InterPro" id="IPR000718">
    <property type="entry name" value="Peptidase_M13"/>
</dbReference>
<evidence type="ECO:0000313" key="4">
    <source>
        <dbReference type="WBParaSite" id="nRc.2.0.1.t34931-RA"/>
    </source>
</evidence>
<dbReference type="InterPro" id="IPR008753">
    <property type="entry name" value="Peptidase_M13_N"/>
</dbReference>
<dbReference type="Proteomes" id="UP000887565">
    <property type="component" value="Unplaced"/>
</dbReference>
<dbReference type="PANTHER" id="PTHR11733">
    <property type="entry name" value="ZINC METALLOPROTEASE FAMILY M13 NEPRILYSIN-RELATED"/>
    <property type="match status" value="1"/>
</dbReference>
<dbReference type="GO" id="GO:0004222">
    <property type="term" value="F:metalloendopeptidase activity"/>
    <property type="evidence" value="ECO:0007669"/>
    <property type="project" value="InterPro"/>
</dbReference>
<dbReference type="Pfam" id="PF05649">
    <property type="entry name" value="Peptidase_M13_N"/>
    <property type="match status" value="1"/>
</dbReference>
<dbReference type="WBParaSite" id="nRc.2.0.1.t34931-RA">
    <property type="protein sequence ID" value="nRc.2.0.1.t34931-RA"/>
    <property type="gene ID" value="nRc.2.0.1.g34931"/>
</dbReference>
<comment type="similarity">
    <text evidence="1">Belongs to the peptidase M13 family.</text>
</comment>
<dbReference type="SUPFAM" id="SSF55486">
    <property type="entry name" value="Metalloproteases ('zincins'), catalytic domain"/>
    <property type="match status" value="1"/>
</dbReference>
<dbReference type="InterPro" id="IPR042089">
    <property type="entry name" value="Peptidase_M13_dom_2"/>
</dbReference>
<name>A0A915K8B9_ROMCU</name>
<dbReference type="AlphaFoldDB" id="A0A915K8B9"/>
<keyword evidence="3" id="KW-1185">Reference proteome</keyword>
<sequence length="202" mass="23995">MQLEITYLISAIESLQSSLSVDSRTQFNYILWRLIRRRTLLLDQRFWDADQKFKTVFVGRKAIPNRWKVCVDVAKEVEMASGALYIRKYFSAKDKQEAHDMIVNLKEAFKAIIYELDWMDDVTRNRAIEKVDYMTDLVGYPDFTLNDSTLDNYYKNLSFNPQSSFFHLFFDLAIWSQNREFFHLLEAYDRNKFSTNPATSLD</sequence>
<feature type="domain" description="Peptidase M13 N-terminal" evidence="2">
    <location>
        <begin position="11"/>
        <end position="141"/>
    </location>
</feature>
<dbReference type="GO" id="GO:0016485">
    <property type="term" value="P:protein processing"/>
    <property type="evidence" value="ECO:0007669"/>
    <property type="project" value="TreeGrafter"/>
</dbReference>